<proteinExistence type="predicted"/>
<sequence length="83" mass="9513">MYQRINEHFICGVNKESFHDVRILTNEGVHIEKKGSYKIDEIVSKDALINNAVESRKGILNLLEHAFLELNISKEVPNSLFCV</sequence>
<keyword evidence="2" id="KW-1185">Reference proteome</keyword>
<dbReference type="EMBL" id="CP000510">
    <property type="protein sequence ID" value="ABM04299.1"/>
    <property type="molecule type" value="Genomic_DNA"/>
</dbReference>
<evidence type="ECO:0000313" key="2">
    <source>
        <dbReference type="Proteomes" id="UP000000639"/>
    </source>
</evidence>
<organism evidence="1 2">
    <name type="scientific">Psychromonas ingrahamii (strain DSM 17664 / CCUG 51855 / 37)</name>
    <dbReference type="NCBI Taxonomy" id="357804"/>
    <lineage>
        <taxon>Bacteria</taxon>
        <taxon>Pseudomonadati</taxon>
        <taxon>Pseudomonadota</taxon>
        <taxon>Gammaproteobacteria</taxon>
        <taxon>Alteromonadales</taxon>
        <taxon>Psychromonadaceae</taxon>
        <taxon>Psychromonas</taxon>
    </lineage>
</organism>
<gene>
    <name evidence="1" type="ordered locus">Ping_2578</name>
</gene>
<dbReference type="Proteomes" id="UP000000639">
    <property type="component" value="Chromosome"/>
</dbReference>
<dbReference type="HOGENOM" id="CLU_2540114_0_0_6"/>
<evidence type="ECO:0000313" key="1">
    <source>
        <dbReference type="EMBL" id="ABM04299.1"/>
    </source>
</evidence>
<dbReference type="STRING" id="357804.Ping_2578"/>
<protein>
    <submittedName>
        <fullName evidence="1">Uncharacterized protein</fullName>
    </submittedName>
</protein>
<dbReference type="AlphaFoldDB" id="A1SXT4"/>
<dbReference type="KEGG" id="pin:Ping_2578"/>
<name>A1SXT4_PSYIN</name>
<reference evidence="1 2" key="1">
    <citation type="submission" date="2007-01" db="EMBL/GenBank/DDBJ databases">
        <title>Complete sequence of Psychromonas ingrahamii 37.</title>
        <authorList>
            <consortium name="US DOE Joint Genome Institute"/>
            <person name="Copeland A."/>
            <person name="Lucas S."/>
            <person name="Lapidus A."/>
            <person name="Barry K."/>
            <person name="Detter J.C."/>
            <person name="Glavina del Rio T."/>
            <person name="Hammon N."/>
            <person name="Israni S."/>
            <person name="Dalin E."/>
            <person name="Tice H."/>
            <person name="Pitluck S."/>
            <person name="Thompson L.S."/>
            <person name="Brettin T."/>
            <person name="Bruce D."/>
            <person name="Han C."/>
            <person name="Tapia R."/>
            <person name="Schmutz J."/>
            <person name="Larimer F."/>
            <person name="Land M."/>
            <person name="Hauser L."/>
            <person name="Kyrpides N."/>
            <person name="Ivanova N."/>
            <person name="Staley J."/>
            <person name="Richardson P."/>
        </authorList>
    </citation>
    <scope>NUCLEOTIDE SEQUENCE [LARGE SCALE GENOMIC DNA]</scope>
    <source>
        <strain evidence="1 2">37</strain>
    </source>
</reference>
<accession>A1SXT4</accession>